<evidence type="ECO:0000313" key="2">
    <source>
        <dbReference type="Proteomes" id="UP000703590"/>
    </source>
</evidence>
<keyword evidence="2" id="KW-1185">Reference proteome</keyword>
<dbReference type="Proteomes" id="UP000703590">
    <property type="component" value="Unassembled WGS sequence"/>
</dbReference>
<accession>A0ABS2WT56</accession>
<dbReference type="PANTHER" id="PTHR37822:SF2">
    <property type="entry name" value="SPORE PHOTOPRODUCT LYASE"/>
    <property type="match status" value="1"/>
</dbReference>
<protein>
    <recommendedName>
        <fullName evidence="3">DNA photolyase</fullName>
    </recommendedName>
</protein>
<dbReference type="PANTHER" id="PTHR37822">
    <property type="entry name" value="SPORE PHOTOPRODUCT LYASE-RELATED"/>
    <property type="match status" value="1"/>
</dbReference>
<evidence type="ECO:0008006" key="3">
    <source>
        <dbReference type="Google" id="ProtNLM"/>
    </source>
</evidence>
<dbReference type="EMBL" id="JAFHKK010000018">
    <property type="protein sequence ID" value="MBN2964825.1"/>
    <property type="molecule type" value="Genomic_DNA"/>
</dbReference>
<reference evidence="1" key="2">
    <citation type="submission" date="2021-02" db="EMBL/GenBank/DDBJ databases">
        <authorList>
            <person name="Merkel A.Y."/>
        </authorList>
    </citation>
    <scope>NUCLEOTIDE SEQUENCE</scope>
    <source>
        <strain evidence="1">T05b</strain>
    </source>
</reference>
<name>A0ABS2WT56_9BACT</name>
<comment type="caution">
    <text evidence="1">The sequence shown here is derived from an EMBL/GenBank/DDBJ whole genome shotgun (WGS) entry which is preliminary data.</text>
</comment>
<proteinExistence type="predicted"/>
<sequence length="414" mass="47477">MQNTKTTRFFDATANTPFEKLTPKTQLFLREKALFYGFSFSQIQQLITLAIDFQMWQIAPLEAQWEERANAKAALEALHVKAQHYRQTPRDYTQAPFVLPKMPLRKVLHHKEKLSLGSCPVASPNTRCCNLLTLDAVEGCGFACTYCSIRTFYGAGEVRFDKAFGEKLAALELDKNKVYHIGTGQSSDSLMWGNREGVLDALIAFAQKYPKVILELKTKSQAIDYLLSVPSLPRNMLFTWSLNPQPVIDHEERYCASLEQRLQAARALADKGALVGFHLHPMMLYRGWEEGYTALAKRLLTRFSPQEVAMVSLGTLTFIKPVLKSLRREARPTKILQMPLVQTYGKFSYPLKTKKEMFSLFYNALSPWHEKVFFYLCMEDKGLWNEVFGFEYVSNEALERAMKKAYREKIQGVL</sequence>
<evidence type="ECO:0000313" key="1">
    <source>
        <dbReference type="EMBL" id="MBN2964825.1"/>
    </source>
</evidence>
<gene>
    <name evidence="1" type="ORF">JWV37_08530</name>
</gene>
<organism evidence="1 2">
    <name type="scientific">Sulfurospirillum tamanense</name>
    <dbReference type="NCBI Taxonomy" id="2813362"/>
    <lineage>
        <taxon>Bacteria</taxon>
        <taxon>Pseudomonadati</taxon>
        <taxon>Campylobacterota</taxon>
        <taxon>Epsilonproteobacteria</taxon>
        <taxon>Campylobacterales</taxon>
        <taxon>Sulfurospirillaceae</taxon>
        <taxon>Sulfurospirillum</taxon>
    </lineage>
</organism>
<dbReference type="InterPro" id="IPR049539">
    <property type="entry name" value="SPL"/>
</dbReference>
<dbReference type="CDD" id="cd01335">
    <property type="entry name" value="Radical_SAM"/>
    <property type="match status" value="1"/>
</dbReference>
<reference evidence="1" key="1">
    <citation type="submission" date="2021-02" db="EMBL/GenBank/DDBJ databases">
        <title>Sulfurospirillum tamanensis sp. nov.</title>
        <authorList>
            <person name="Frolova A."/>
            <person name="Merkel A."/>
            <person name="Slobodkin A."/>
        </authorList>
    </citation>
    <scope>NUCLEOTIDE SEQUENCE</scope>
    <source>
        <strain evidence="1">T05b</strain>
    </source>
</reference>
<dbReference type="Pfam" id="PF20903">
    <property type="entry name" value="SPL"/>
    <property type="match status" value="1"/>
</dbReference>
<dbReference type="Gene3D" id="3.80.30.30">
    <property type="match status" value="1"/>
</dbReference>